<feature type="signal peptide" evidence="1">
    <location>
        <begin position="1"/>
        <end position="27"/>
    </location>
</feature>
<dbReference type="HOGENOM" id="CLU_110669_0_0_9"/>
<gene>
    <name evidence="2" type="ordered locus">LAC30SC_05235</name>
</gene>
<accession>F0TE18</accession>
<sequence>MKKQNKWTIAIVSALIGIGACTTSVQAADTTSDVSTNQSTSATTTSYSKADYFSRNPKIIRVKHSTPAYSDAALTNSVRTARSGEHFLVQSLITPNCKAPVVRTTTGLYLPAKTSLLAAVKGYQNPKGYHQVHYTQVKPYGTVGYNLYRGYEGIKTWQKLVFFKCFMV</sequence>
<evidence type="ECO:0000256" key="1">
    <source>
        <dbReference type="SAM" id="SignalP"/>
    </source>
</evidence>
<dbReference type="Proteomes" id="UP000007491">
    <property type="component" value="Chromosome"/>
</dbReference>
<keyword evidence="1" id="KW-0732">Signal</keyword>
<protein>
    <recommendedName>
        <fullName evidence="4">Lipoprotein</fullName>
    </recommendedName>
</protein>
<organism evidence="2 3">
    <name type="scientific">Lactobacillus amylovorus</name>
    <dbReference type="NCBI Taxonomy" id="1604"/>
    <lineage>
        <taxon>Bacteria</taxon>
        <taxon>Bacillati</taxon>
        <taxon>Bacillota</taxon>
        <taxon>Bacilli</taxon>
        <taxon>Lactobacillales</taxon>
        <taxon>Lactobacillaceae</taxon>
        <taxon>Lactobacillus</taxon>
    </lineage>
</organism>
<dbReference type="AlphaFoldDB" id="F0TE18"/>
<feature type="chain" id="PRO_5003256991" description="Lipoprotein" evidence="1">
    <location>
        <begin position="28"/>
        <end position="168"/>
    </location>
</feature>
<reference evidence="2 3" key="1">
    <citation type="journal article" date="2011" name="J. Bacteriol.">
        <title>Complete genome sequencing of Lactobacillus acidophilus 30SC, isolated from swine intestine.</title>
        <authorList>
            <person name="Oh S."/>
            <person name="Roh H."/>
            <person name="Ko H.J."/>
            <person name="Kim S."/>
            <person name="Kim K.H."/>
            <person name="Lee S.E."/>
            <person name="Chang I.S."/>
            <person name="Kim S."/>
            <person name="Choi I.G."/>
        </authorList>
    </citation>
    <scope>NUCLEOTIDE SEQUENCE [LARGE SCALE GENOMIC DNA]</scope>
    <source>
        <strain evidence="2 3">30SC</strain>
    </source>
</reference>
<evidence type="ECO:0000313" key="3">
    <source>
        <dbReference type="Proteomes" id="UP000007491"/>
    </source>
</evidence>
<dbReference type="EMBL" id="CP002559">
    <property type="protein sequence ID" value="ADZ07195.1"/>
    <property type="molecule type" value="Genomic_DNA"/>
</dbReference>
<proteinExistence type="predicted"/>
<reference key="2">
    <citation type="submission" date="2011-02" db="EMBL/GenBank/DDBJ databases">
        <authorList>
            <person name="Roh H."/>
            <person name="Ko H.-J."/>
            <person name="Kim S.-H."/>
            <person name="Choi I.-G."/>
            <person name="Oh S."/>
        </authorList>
    </citation>
    <scope>NUCLEOTIDE SEQUENCE</scope>
    <source>
        <strain>30SC</strain>
    </source>
</reference>
<evidence type="ECO:0008006" key="4">
    <source>
        <dbReference type="Google" id="ProtNLM"/>
    </source>
</evidence>
<name>F0TE18_LACAM</name>
<dbReference type="KEGG" id="lai:LAC30SC_05235"/>
<evidence type="ECO:0000313" key="2">
    <source>
        <dbReference type="EMBL" id="ADZ07195.1"/>
    </source>
</evidence>
<dbReference type="RefSeq" id="WP_013641866.1">
    <property type="nucleotide sequence ID" value="NC_015214.1"/>
</dbReference>
<dbReference type="STRING" id="1604.LAC30SC_05235"/>
<dbReference type="PROSITE" id="PS51257">
    <property type="entry name" value="PROKAR_LIPOPROTEIN"/>
    <property type="match status" value="1"/>
</dbReference>